<organism evidence="2 3">
    <name type="scientific">Champsocephalus gunnari</name>
    <name type="common">Mackerel icefish</name>
    <dbReference type="NCBI Taxonomy" id="52237"/>
    <lineage>
        <taxon>Eukaryota</taxon>
        <taxon>Metazoa</taxon>
        <taxon>Chordata</taxon>
        <taxon>Craniata</taxon>
        <taxon>Vertebrata</taxon>
        <taxon>Euteleostomi</taxon>
        <taxon>Actinopterygii</taxon>
        <taxon>Neopterygii</taxon>
        <taxon>Teleostei</taxon>
        <taxon>Neoteleostei</taxon>
        <taxon>Acanthomorphata</taxon>
        <taxon>Eupercaria</taxon>
        <taxon>Perciformes</taxon>
        <taxon>Notothenioidei</taxon>
        <taxon>Channichthyidae</taxon>
        <taxon>Champsocephalus</taxon>
    </lineage>
</organism>
<reference evidence="2 3" key="1">
    <citation type="journal article" date="2023" name="Mol. Biol. Evol.">
        <title>Genomics of Secondarily Temperate Adaptation in the Only Non-Antarctic Icefish.</title>
        <authorList>
            <person name="Rivera-Colon A.G."/>
            <person name="Rayamajhi N."/>
            <person name="Minhas B.F."/>
            <person name="Madrigal G."/>
            <person name="Bilyk K.T."/>
            <person name="Yoon V."/>
            <person name="Hune M."/>
            <person name="Gregory S."/>
            <person name="Cheng C.H.C."/>
            <person name="Catchen J.M."/>
        </authorList>
    </citation>
    <scope>NUCLEOTIDE SEQUENCE [LARGE SCALE GENOMIC DNA]</scope>
    <source>
        <tissue evidence="2">White muscle</tissue>
    </source>
</reference>
<proteinExistence type="predicted"/>
<dbReference type="EMBL" id="JAURVH010001518">
    <property type="protein sequence ID" value="KAK5928663.1"/>
    <property type="molecule type" value="Genomic_DNA"/>
</dbReference>
<evidence type="ECO:0000256" key="1">
    <source>
        <dbReference type="SAM" id="MobiDB-lite"/>
    </source>
</evidence>
<feature type="compositionally biased region" description="Polar residues" evidence="1">
    <location>
        <begin position="1"/>
        <end position="18"/>
    </location>
</feature>
<gene>
    <name evidence="2" type="ORF">CgunFtcFv8_013711</name>
</gene>
<keyword evidence="3" id="KW-1185">Reference proteome</keyword>
<feature type="region of interest" description="Disordered" evidence="1">
    <location>
        <begin position="1"/>
        <end position="52"/>
    </location>
</feature>
<evidence type="ECO:0000313" key="2">
    <source>
        <dbReference type="EMBL" id="KAK5928663.1"/>
    </source>
</evidence>
<feature type="compositionally biased region" description="Basic and acidic residues" evidence="1">
    <location>
        <begin position="19"/>
        <end position="34"/>
    </location>
</feature>
<comment type="caution">
    <text evidence="2">The sequence shown here is derived from an EMBL/GenBank/DDBJ whole genome shotgun (WGS) entry which is preliminary data.</text>
</comment>
<evidence type="ECO:0000313" key="3">
    <source>
        <dbReference type="Proteomes" id="UP001331515"/>
    </source>
</evidence>
<accession>A0AAN8E1V4</accession>
<sequence length="82" mass="9086">MDLSTASRITDIDSLQQSAEKDGTSVNEKGKDNDNENANGQKGKTGVGKQKEVREEFELIVEEEKYKKELTVVVAVEGGKQW</sequence>
<protein>
    <submittedName>
        <fullName evidence="2">Uncharacterized protein</fullName>
    </submittedName>
</protein>
<dbReference type="Proteomes" id="UP001331515">
    <property type="component" value="Unassembled WGS sequence"/>
</dbReference>
<dbReference type="AlphaFoldDB" id="A0AAN8E1V4"/>
<name>A0AAN8E1V4_CHAGU</name>